<keyword evidence="6" id="KW-1185">Reference proteome</keyword>
<evidence type="ECO:0000313" key="6">
    <source>
        <dbReference type="Proteomes" id="UP000552587"/>
    </source>
</evidence>
<reference evidence="5 6" key="1">
    <citation type="submission" date="2020-07" db="EMBL/GenBank/DDBJ databases">
        <authorList>
            <person name="Xu S."/>
            <person name="Li A."/>
        </authorList>
    </citation>
    <scope>NUCLEOTIDE SEQUENCE [LARGE SCALE GENOMIC DNA]</scope>
    <source>
        <strain evidence="5 6">SG-8</strain>
    </source>
</reference>
<name>A0A7W3YE03_9GAMM</name>
<keyword evidence="3" id="KW-0804">Transcription</keyword>
<dbReference type="InterPro" id="IPR036388">
    <property type="entry name" value="WH-like_DNA-bd_sf"/>
</dbReference>
<dbReference type="Gene3D" id="1.10.10.10">
    <property type="entry name" value="Winged helix-like DNA-binding domain superfamily/Winged helix DNA-binding domain"/>
    <property type="match status" value="1"/>
</dbReference>
<feature type="domain" description="HTH luxR-type" evidence="4">
    <location>
        <begin position="210"/>
        <end position="275"/>
    </location>
</feature>
<dbReference type="SUPFAM" id="SSF46894">
    <property type="entry name" value="C-terminal effector domain of the bipartite response regulators"/>
    <property type="match status" value="1"/>
</dbReference>
<gene>
    <name evidence="5" type="ORF">H4F99_05370</name>
</gene>
<dbReference type="SMART" id="SM00421">
    <property type="entry name" value="HTH_LUXR"/>
    <property type="match status" value="1"/>
</dbReference>
<accession>A0A7W3YE03</accession>
<dbReference type="PRINTS" id="PR00038">
    <property type="entry name" value="HTHLUXR"/>
</dbReference>
<dbReference type="PROSITE" id="PS50043">
    <property type="entry name" value="HTH_LUXR_2"/>
    <property type="match status" value="1"/>
</dbReference>
<organism evidence="5 6">
    <name type="scientific">Marilutibacter penaei</name>
    <dbReference type="NCBI Taxonomy" id="2759900"/>
    <lineage>
        <taxon>Bacteria</taxon>
        <taxon>Pseudomonadati</taxon>
        <taxon>Pseudomonadota</taxon>
        <taxon>Gammaproteobacteria</taxon>
        <taxon>Lysobacterales</taxon>
        <taxon>Lysobacteraceae</taxon>
        <taxon>Marilutibacter</taxon>
    </lineage>
</organism>
<dbReference type="PANTHER" id="PTHR44688">
    <property type="entry name" value="DNA-BINDING TRANSCRIPTIONAL ACTIVATOR DEVR_DOSR"/>
    <property type="match status" value="1"/>
</dbReference>
<evidence type="ECO:0000313" key="5">
    <source>
        <dbReference type="EMBL" id="MBB1087918.1"/>
    </source>
</evidence>
<sequence length="275" mass="30210">MLLSHPVRPHGRIAGALAYLPILERASQYRACDPRRAGRRRWKALHRDGTSWDVLRARLFEDESRDIDGDCLDVDCLAVGLATVETPAVHIDRILHLEGEIHEEPRTLRSHCASLVAIWSAVQAPSIVDFDACACVGRRLLARRPASRRFAIHAQAGTGSQVLFVVISATRPWPDVAGVKHVIDNLVSEASRLHAMRPAIPGNVPRAASEGLDWYLFTAREAEILRLVAGGLSNKQIARELGSSPNTVRNQIHAVFRKAGVSNRTELALRVASSS</sequence>
<dbReference type="GO" id="GO:0006355">
    <property type="term" value="P:regulation of DNA-templated transcription"/>
    <property type="evidence" value="ECO:0007669"/>
    <property type="project" value="InterPro"/>
</dbReference>
<evidence type="ECO:0000256" key="1">
    <source>
        <dbReference type="ARBA" id="ARBA00023015"/>
    </source>
</evidence>
<evidence type="ECO:0000256" key="3">
    <source>
        <dbReference type="ARBA" id="ARBA00023163"/>
    </source>
</evidence>
<dbReference type="Proteomes" id="UP000552587">
    <property type="component" value="Unassembled WGS sequence"/>
</dbReference>
<dbReference type="GO" id="GO:0003677">
    <property type="term" value="F:DNA binding"/>
    <property type="evidence" value="ECO:0007669"/>
    <property type="project" value="UniProtKB-KW"/>
</dbReference>
<dbReference type="CDD" id="cd06170">
    <property type="entry name" value="LuxR_C_like"/>
    <property type="match status" value="1"/>
</dbReference>
<dbReference type="InterPro" id="IPR000792">
    <property type="entry name" value="Tscrpt_reg_LuxR_C"/>
</dbReference>
<keyword evidence="2" id="KW-0238">DNA-binding</keyword>
<dbReference type="AlphaFoldDB" id="A0A7W3YE03"/>
<dbReference type="PANTHER" id="PTHR44688:SF16">
    <property type="entry name" value="DNA-BINDING TRANSCRIPTIONAL ACTIVATOR DEVR_DOSR"/>
    <property type="match status" value="1"/>
</dbReference>
<keyword evidence="1" id="KW-0805">Transcription regulation</keyword>
<dbReference type="InterPro" id="IPR016032">
    <property type="entry name" value="Sig_transdc_resp-reg_C-effctor"/>
</dbReference>
<dbReference type="EMBL" id="JACHTE010000003">
    <property type="protein sequence ID" value="MBB1087918.1"/>
    <property type="molecule type" value="Genomic_DNA"/>
</dbReference>
<dbReference type="Pfam" id="PF00196">
    <property type="entry name" value="GerE"/>
    <property type="match status" value="1"/>
</dbReference>
<comment type="caution">
    <text evidence="5">The sequence shown here is derived from an EMBL/GenBank/DDBJ whole genome shotgun (WGS) entry which is preliminary data.</text>
</comment>
<protein>
    <submittedName>
        <fullName evidence="5">Response regulator transcription factor</fullName>
    </submittedName>
</protein>
<proteinExistence type="predicted"/>
<evidence type="ECO:0000256" key="2">
    <source>
        <dbReference type="ARBA" id="ARBA00023125"/>
    </source>
</evidence>
<evidence type="ECO:0000259" key="4">
    <source>
        <dbReference type="PROSITE" id="PS50043"/>
    </source>
</evidence>